<comment type="caution">
    <text evidence="3">The sequence shown here is derived from an EMBL/GenBank/DDBJ whole genome shotgun (WGS) entry which is preliminary data.</text>
</comment>
<evidence type="ECO:0000259" key="1">
    <source>
        <dbReference type="Pfam" id="PF11721"/>
    </source>
</evidence>
<dbReference type="OrthoDB" id="9801077at2"/>
<evidence type="ECO:0000313" key="3">
    <source>
        <dbReference type="EMBL" id="KXU35531.1"/>
    </source>
</evidence>
<dbReference type="Gene3D" id="2.60.40.10">
    <property type="entry name" value="Immunoglobulins"/>
    <property type="match status" value="1"/>
</dbReference>
<organism evidence="3 4">
    <name type="scientific">Cephaloticoccus primus</name>
    <dbReference type="NCBI Taxonomy" id="1548207"/>
    <lineage>
        <taxon>Bacteria</taxon>
        <taxon>Pseudomonadati</taxon>
        <taxon>Verrucomicrobiota</taxon>
        <taxon>Opitutia</taxon>
        <taxon>Opitutales</taxon>
        <taxon>Opitutaceae</taxon>
        <taxon>Cephaloticoccus</taxon>
    </lineage>
</organism>
<reference evidence="4" key="1">
    <citation type="submission" date="2016-02" db="EMBL/GenBank/DDBJ databases">
        <authorList>
            <person name="Sanders J.G."/>
            <person name="Lin J.Y."/>
            <person name="Wertz J.T."/>
            <person name="Russell J.A."/>
            <person name="Moreau C.S."/>
            <person name="Powell S."/>
        </authorList>
    </citation>
    <scope>NUCLEOTIDE SEQUENCE [LARGE SCALE GENOMIC DNA]</scope>
    <source>
        <strain evidence="4">CAG34</strain>
    </source>
</reference>
<keyword evidence="4" id="KW-1185">Reference proteome</keyword>
<dbReference type="Gene3D" id="3.20.20.80">
    <property type="entry name" value="Glycosidases"/>
    <property type="match status" value="1"/>
</dbReference>
<proteinExistence type="predicted"/>
<dbReference type="AlphaFoldDB" id="A0A139SLV3"/>
<gene>
    <name evidence="3" type="ORF">AXK11_05930</name>
</gene>
<evidence type="ECO:0000259" key="2">
    <source>
        <dbReference type="Pfam" id="PF16355"/>
    </source>
</evidence>
<dbReference type="SUPFAM" id="SSF51445">
    <property type="entry name" value="(Trans)glycosidases"/>
    <property type="match status" value="1"/>
</dbReference>
<dbReference type="Gene3D" id="2.60.120.430">
    <property type="entry name" value="Galactose-binding lectin"/>
    <property type="match status" value="1"/>
</dbReference>
<dbReference type="Proteomes" id="UP000070058">
    <property type="component" value="Unassembled WGS sequence"/>
</dbReference>
<accession>A0A139SLV3</accession>
<evidence type="ECO:0000313" key="4">
    <source>
        <dbReference type="Proteomes" id="UP000070058"/>
    </source>
</evidence>
<dbReference type="EMBL" id="LSZQ01000046">
    <property type="protein sequence ID" value="KXU35531.1"/>
    <property type="molecule type" value="Genomic_DNA"/>
</dbReference>
<dbReference type="Pfam" id="PF16355">
    <property type="entry name" value="DUF4982"/>
    <property type="match status" value="1"/>
</dbReference>
<protein>
    <submittedName>
        <fullName evidence="3">Uncharacterized protein</fullName>
    </submittedName>
</protein>
<feature type="domain" description="Malectin" evidence="1">
    <location>
        <begin position="152"/>
        <end position="283"/>
    </location>
</feature>
<dbReference type="InterPro" id="IPR032311">
    <property type="entry name" value="DUF4982"/>
</dbReference>
<dbReference type="RefSeq" id="WP_082780947.1">
    <property type="nucleotide sequence ID" value="NZ_LSZQ01000046.1"/>
</dbReference>
<dbReference type="InterPro" id="IPR017853">
    <property type="entry name" value="GH"/>
</dbReference>
<dbReference type="STRING" id="1548207.AXK11_05930"/>
<feature type="domain" description="DUF4982" evidence="2">
    <location>
        <begin position="72"/>
        <end position="123"/>
    </location>
</feature>
<name>A0A139SLV3_9BACT</name>
<dbReference type="InterPro" id="IPR021720">
    <property type="entry name" value="Malectin_dom"/>
</dbReference>
<sequence>MWNLVDFVNESRQEATPHLNTKGLLTTDRKPKDAYYIYKAFWAKQPFVKIGGSDWPSRAQCADESSDTVATQPVTIYSNQYAVSLWVNGEPMGAKKIVNGKAVYPVRFKNGTNQIKAISANGSEDLVNVQFHVVANNLKSEENPFTSLNVSLGDARMFMDDLTGEAWVPEQAYKPGSWGYAGGYVYKENENSDRYGSTRVIVGTRYHALYQTQRVGLSAFRADVPDGVYEITFHFAELLTNKAQEKLINDLGVNTGTGNTKRGDIGHRSFGVIVNDAVFIEALSSENYLVPLRAYNTKTHVNVTHGGGIHIRFAAHGGEAVLNAIQLRRIY</sequence>
<dbReference type="InterPro" id="IPR013783">
    <property type="entry name" value="Ig-like_fold"/>
</dbReference>
<dbReference type="Pfam" id="PF11721">
    <property type="entry name" value="Malectin"/>
    <property type="match status" value="1"/>
</dbReference>